<keyword evidence="5" id="KW-0106">Calcium</keyword>
<feature type="domain" description="EF-hand" evidence="9">
    <location>
        <begin position="457"/>
        <end position="492"/>
    </location>
</feature>
<dbReference type="InterPro" id="IPR023753">
    <property type="entry name" value="FAD/NAD-binding_dom"/>
</dbReference>
<dbReference type="SUPFAM" id="SSF51905">
    <property type="entry name" value="FAD/NAD(P)-binding domain"/>
    <property type="match status" value="2"/>
</dbReference>
<keyword evidence="6" id="KW-0809">Transit peptide</keyword>
<evidence type="ECO:0000256" key="3">
    <source>
        <dbReference type="ARBA" id="ARBA00022630"/>
    </source>
</evidence>
<comment type="similarity">
    <text evidence="2">Belongs to the NADH dehydrogenase family.</text>
</comment>
<dbReference type="InterPro" id="IPR018247">
    <property type="entry name" value="EF_Hand_1_Ca_BS"/>
</dbReference>
<dbReference type="AlphaFoldDB" id="A0A1Y1XYE5"/>
<dbReference type="PROSITE" id="PS00018">
    <property type="entry name" value="EF_HAND_1"/>
    <property type="match status" value="2"/>
</dbReference>
<feature type="domain" description="EF-hand" evidence="9">
    <location>
        <begin position="416"/>
        <end position="451"/>
    </location>
</feature>
<dbReference type="PANTHER" id="PTHR43706:SF50">
    <property type="entry name" value="NADH DEHYDROGENASE (UBIQUINONE)-RELATED"/>
    <property type="match status" value="1"/>
</dbReference>
<accession>A0A1Y1XYE5</accession>
<evidence type="ECO:0000313" key="11">
    <source>
        <dbReference type="Proteomes" id="UP000193498"/>
    </source>
</evidence>
<evidence type="ECO:0000256" key="1">
    <source>
        <dbReference type="ARBA" id="ARBA00004137"/>
    </source>
</evidence>
<evidence type="ECO:0000256" key="6">
    <source>
        <dbReference type="ARBA" id="ARBA00022946"/>
    </source>
</evidence>
<dbReference type="EMBL" id="MCFE01000360">
    <property type="protein sequence ID" value="ORX90768.1"/>
    <property type="molecule type" value="Genomic_DNA"/>
</dbReference>
<dbReference type="InterPro" id="IPR036188">
    <property type="entry name" value="FAD/NAD-bd_sf"/>
</dbReference>
<dbReference type="STRING" id="1314790.A0A1Y1XYE5"/>
<dbReference type="InterPro" id="IPR054585">
    <property type="entry name" value="NDH2-like_C"/>
</dbReference>
<keyword evidence="3" id="KW-0285">Flavoprotein</keyword>
<organism evidence="10 11">
    <name type="scientific">Basidiobolus meristosporus CBS 931.73</name>
    <dbReference type="NCBI Taxonomy" id="1314790"/>
    <lineage>
        <taxon>Eukaryota</taxon>
        <taxon>Fungi</taxon>
        <taxon>Fungi incertae sedis</taxon>
        <taxon>Zoopagomycota</taxon>
        <taxon>Entomophthoromycotina</taxon>
        <taxon>Basidiobolomycetes</taxon>
        <taxon>Basidiobolales</taxon>
        <taxon>Basidiobolaceae</taxon>
        <taxon>Basidiobolus</taxon>
    </lineage>
</organism>
<gene>
    <name evidence="10" type="ORF">K493DRAFT_317725</name>
</gene>
<keyword evidence="4" id="KW-0274">FAD</keyword>
<dbReference type="SUPFAM" id="SSF47473">
    <property type="entry name" value="EF-hand"/>
    <property type="match status" value="1"/>
</dbReference>
<evidence type="ECO:0000256" key="4">
    <source>
        <dbReference type="ARBA" id="ARBA00022827"/>
    </source>
</evidence>
<dbReference type="PRINTS" id="PR00368">
    <property type="entry name" value="FADPNR"/>
</dbReference>
<keyword evidence="8" id="KW-0520">NAD</keyword>
<dbReference type="Pfam" id="PF13405">
    <property type="entry name" value="EF-hand_6"/>
    <property type="match status" value="1"/>
</dbReference>
<proteinExistence type="inferred from homology"/>
<dbReference type="GO" id="GO:0005743">
    <property type="term" value="C:mitochondrial inner membrane"/>
    <property type="evidence" value="ECO:0007669"/>
    <property type="project" value="UniProtKB-SubCell"/>
</dbReference>
<dbReference type="GO" id="GO:0005509">
    <property type="term" value="F:calcium ion binding"/>
    <property type="evidence" value="ECO:0007669"/>
    <property type="project" value="InterPro"/>
</dbReference>
<dbReference type="Pfam" id="PF07992">
    <property type="entry name" value="Pyr_redox_2"/>
    <property type="match status" value="1"/>
</dbReference>
<sequence>MSFKGLNNIRASATKLRLLSRTYLHQPLGTRHLSTSTHRPFSHSTWLKVSVGSILGASGLVYLFENRGLPPSDVAVQLEQGPADKPVVHKSTHEKPRLVVLGSGWGAISLLKELDKDKYDVTVVSPNNYFLFTPLLPSATVGTLELRSLLEPVRKISKQLKALFLQAKAKDIQYENKLVLLEGIDGTEFYLPYDKLVIAVGSQSMTFGVEGMEYCSFLKNIEDARELKQRILDSFERAALPTTSEKEKERLLSFVVCGGGPTGVEFAAELYDFVEEDLINYFPADLKDKVQITVIQSRDHILNTYDEKISQYTENHFKRSGINVITLARVKSVHEDHIVYSLKQPDGSLVQKTLPFGVCLWSTGISMTPLTKQLCDSLKEQKNKRALETDNRLRVKGIADGSIYAIGDCSTLENPHLVDHIMEIFEAADLDNSGTINFEEFREMTREMSIKYPCTRAHLLKLHELFDKYDEDKSGELDLDELNKLLQYVDSKLTSLPATAQVASQQGKYLAQKFNTLADNKSQTDDDYPPFLYSHLGSLAYIGGSAVADFGKGHYISGFGAVYLWRSIYWSEQVSTRTRLLLSMDWTKRALFGRDLSKI</sequence>
<dbReference type="OrthoDB" id="3244603at2759"/>
<dbReference type="CDD" id="cd00051">
    <property type="entry name" value="EFh"/>
    <property type="match status" value="1"/>
</dbReference>
<dbReference type="Pfam" id="PF00036">
    <property type="entry name" value="EF-hand_1"/>
    <property type="match status" value="1"/>
</dbReference>
<dbReference type="InParanoid" id="A0A1Y1XYE5"/>
<name>A0A1Y1XYE5_9FUNG</name>
<dbReference type="InterPro" id="IPR002048">
    <property type="entry name" value="EF_hand_dom"/>
</dbReference>
<dbReference type="InterPro" id="IPR011992">
    <property type="entry name" value="EF-hand-dom_pair"/>
</dbReference>
<evidence type="ECO:0000256" key="8">
    <source>
        <dbReference type="ARBA" id="ARBA00023027"/>
    </source>
</evidence>
<dbReference type="Gene3D" id="3.50.50.100">
    <property type="match status" value="2"/>
</dbReference>
<dbReference type="SMART" id="SM00054">
    <property type="entry name" value="EFh"/>
    <property type="match status" value="2"/>
</dbReference>
<dbReference type="GO" id="GO:0003954">
    <property type="term" value="F:NADH dehydrogenase activity"/>
    <property type="evidence" value="ECO:0007669"/>
    <property type="project" value="InterPro"/>
</dbReference>
<dbReference type="Pfam" id="PF22366">
    <property type="entry name" value="NDH2_C"/>
    <property type="match status" value="1"/>
</dbReference>
<evidence type="ECO:0000256" key="7">
    <source>
        <dbReference type="ARBA" id="ARBA00023002"/>
    </source>
</evidence>
<evidence type="ECO:0000259" key="9">
    <source>
        <dbReference type="PROSITE" id="PS50222"/>
    </source>
</evidence>
<keyword evidence="11" id="KW-1185">Reference proteome</keyword>
<reference evidence="10 11" key="1">
    <citation type="submission" date="2016-07" db="EMBL/GenBank/DDBJ databases">
        <title>Pervasive Adenine N6-methylation of Active Genes in Fungi.</title>
        <authorList>
            <consortium name="DOE Joint Genome Institute"/>
            <person name="Mondo S.J."/>
            <person name="Dannebaum R.O."/>
            <person name="Kuo R.C."/>
            <person name="Labutti K."/>
            <person name="Haridas S."/>
            <person name="Kuo A."/>
            <person name="Salamov A."/>
            <person name="Ahrendt S.R."/>
            <person name="Lipzen A."/>
            <person name="Sullivan W."/>
            <person name="Andreopoulos W.B."/>
            <person name="Clum A."/>
            <person name="Lindquist E."/>
            <person name="Daum C."/>
            <person name="Ramamoorthy G.K."/>
            <person name="Gryganskyi A."/>
            <person name="Culley D."/>
            <person name="Magnuson J.K."/>
            <person name="James T.Y."/>
            <person name="O'Malley M.A."/>
            <person name="Stajich J.E."/>
            <person name="Spatafora J.W."/>
            <person name="Visel A."/>
            <person name="Grigoriev I.V."/>
        </authorList>
    </citation>
    <scope>NUCLEOTIDE SEQUENCE [LARGE SCALE GENOMIC DNA]</scope>
    <source>
        <strain evidence="10 11">CBS 931.73</strain>
    </source>
</reference>
<dbReference type="PANTHER" id="PTHR43706">
    <property type="entry name" value="NADH DEHYDROGENASE"/>
    <property type="match status" value="1"/>
</dbReference>
<comment type="caution">
    <text evidence="10">The sequence shown here is derived from an EMBL/GenBank/DDBJ whole genome shotgun (WGS) entry which is preliminary data.</text>
</comment>
<keyword evidence="7" id="KW-0560">Oxidoreductase</keyword>
<dbReference type="InterPro" id="IPR045024">
    <property type="entry name" value="NDH-2"/>
</dbReference>
<evidence type="ECO:0000256" key="5">
    <source>
        <dbReference type="ARBA" id="ARBA00022837"/>
    </source>
</evidence>
<dbReference type="Proteomes" id="UP000193498">
    <property type="component" value="Unassembled WGS sequence"/>
</dbReference>
<comment type="subcellular location">
    <subcellularLocation>
        <location evidence="1">Mitochondrion inner membrane</location>
        <topology evidence="1">Peripheral membrane protein</topology>
        <orientation evidence="1">Intermembrane side</orientation>
    </subcellularLocation>
</comment>
<evidence type="ECO:0000256" key="2">
    <source>
        <dbReference type="ARBA" id="ARBA00005272"/>
    </source>
</evidence>
<dbReference type="PROSITE" id="PS50222">
    <property type="entry name" value="EF_HAND_2"/>
    <property type="match status" value="2"/>
</dbReference>
<evidence type="ECO:0000313" key="10">
    <source>
        <dbReference type="EMBL" id="ORX90768.1"/>
    </source>
</evidence>
<protein>
    <submittedName>
        <fullName evidence="10">Nucleotide-binding domain-containing protein</fullName>
    </submittedName>
</protein>